<dbReference type="AlphaFoldDB" id="A0A0K9PEG1"/>
<gene>
    <name evidence="2" type="ORF">ZOSMA_267G00160</name>
</gene>
<keyword evidence="1" id="KW-0472">Membrane</keyword>
<dbReference type="PANTHER" id="PTHR33430">
    <property type="entry name" value="MATERNAL EFFECT EMBRYO ARREST PROTEIN"/>
    <property type="match status" value="1"/>
</dbReference>
<reference evidence="3" key="1">
    <citation type="journal article" date="2016" name="Nature">
        <title>The genome of the seagrass Zostera marina reveals angiosperm adaptation to the sea.</title>
        <authorList>
            <person name="Olsen J.L."/>
            <person name="Rouze P."/>
            <person name="Verhelst B."/>
            <person name="Lin Y.-C."/>
            <person name="Bayer T."/>
            <person name="Collen J."/>
            <person name="Dattolo E."/>
            <person name="De Paoli E."/>
            <person name="Dittami S."/>
            <person name="Maumus F."/>
            <person name="Michel G."/>
            <person name="Kersting A."/>
            <person name="Lauritano C."/>
            <person name="Lohaus R."/>
            <person name="Toepel M."/>
            <person name="Tonon T."/>
            <person name="Vanneste K."/>
            <person name="Amirebrahimi M."/>
            <person name="Brakel J."/>
            <person name="Bostroem C."/>
            <person name="Chovatia M."/>
            <person name="Grimwood J."/>
            <person name="Jenkins J.W."/>
            <person name="Jueterbock A."/>
            <person name="Mraz A."/>
            <person name="Stam W.T."/>
            <person name="Tice H."/>
            <person name="Bornberg-Bauer E."/>
            <person name="Green P.J."/>
            <person name="Pearson G.A."/>
            <person name="Procaccini G."/>
            <person name="Duarte C.M."/>
            <person name="Schmutz J."/>
            <person name="Reusch T.B.H."/>
            <person name="Van de Peer Y."/>
        </authorList>
    </citation>
    <scope>NUCLEOTIDE SEQUENCE [LARGE SCALE GENOMIC DNA]</scope>
    <source>
        <strain evidence="3">cv. Finnish</strain>
    </source>
</reference>
<dbReference type="STRING" id="29655.A0A0K9PEG1"/>
<proteinExistence type="predicted"/>
<dbReference type="Proteomes" id="UP000036987">
    <property type="component" value="Unassembled WGS sequence"/>
</dbReference>
<organism evidence="2 3">
    <name type="scientific">Zostera marina</name>
    <name type="common">Eelgrass</name>
    <dbReference type="NCBI Taxonomy" id="29655"/>
    <lineage>
        <taxon>Eukaryota</taxon>
        <taxon>Viridiplantae</taxon>
        <taxon>Streptophyta</taxon>
        <taxon>Embryophyta</taxon>
        <taxon>Tracheophyta</taxon>
        <taxon>Spermatophyta</taxon>
        <taxon>Magnoliopsida</taxon>
        <taxon>Liliopsida</taxon>
        <taxon>Zosteraceae</taxon>
        <taxon>Zostera</taxon>
    </lineage>
</organism>
<dbReference type="PANTHER" id="PTHR33430:SF6">
    <property type="entry name" value="MATERNAL EFFECT EMBRYO ARREST PROTEIN"/>
    <property type="match status" value="1"/>
</dbReference>
<dbReference type="OrthoDB" id="1932010at2759"/>
<evidence type="ECO:0000313" key="2">
    <source>
        <dbReference type="EMBL" id="KMZ67463.1"/>
    </source>
</evidence>
<comment type="caution">
    <text evidence="2">The sequence shown here is derived from an EMBL/GenBank/DDBJ whole genome shotgun (WGS) entry which is preliminary data.</text>
</comment>
<evidence type="ECO:0000313" key="3">
    <source>
        <dbReference type="Proteomes" id="UP000036987"/>
    </source>
</evidence>
<name>A0A0K9PEG1_ZOSMR</name>
<evidence type="ECO:0000256" key="1">
    <source>
        <dbReference type="SAM" id="Phobius"/>
    </source>
</evidence>
<dbReference type="EMBL" id="LFYR01000909">
    <property type="protein sequence ID" value="KMZ67463.1"/>
    <property type="molecule type" value="Genomic_DNA"/>
</dbReference>
<feature type="transmembrane region" description="Helical" evidence="1">
    <location>
        <begin position="64"/>
        <end position="84"/>
    </location>
</feature>
<keyword evidence="3" id="KW-1185">Reference proteome</keyword>
<keyword evidence="1" id="KW-1133">Transmembrane helix</keyword>
<accession>A0A0K9PEG1</accession>
<keyword evidence="1" id="KW-0812">Transmembrane</keyword>
<protein>
    <submittedName>
        <fullName evidence="2">Uncharacterized protein</fullName>
    </submittedName>
</protein>
<feature type="transmembrane region" description="Helical" evidence="1">
    <location>
        <begin position="32"/>
        <end position="52"/>
    </location>
</feature>
<sequence>MALSLRNSRITDEIYIAEINGSILRSGMLGSAIGSMCGCVFLVLSMMDIIQIRLGYFTCGSSTAVWTFMLMVVFILTSLGFYMWTVVCTVLQPLPVYDGNNDAGIDAAPPRDIRIQV</sequence>